<dbReference type="RefSeq" id="WP_343845508.1">
    <property type="nucleotide sequence ID" value="NZ_BAAAEI010000014.1"/>
</dbReference>
<dbReference type="Pfam" id="PF25917">
    <property type="entry name" value="BSH_RND"/>
    <property type="match status" value="1"/>
</dbReference>
<evidence type="ECO:0000259" key="7">
    <source>
        <dbReference type="Pfam" id="PF25967"/>
    </source>
</evidence>
<dbReference type="EMBL" id="BAAAEI010000014">
    <property type="protein sequence ID" value="GAA0360958.1"/>
    <property type="molecule type" value="Genomic_DNA"/>
</dbReference>
<keyword evidence="9" id="KW-1185">Reference proteome</keyword>
<feature type="region of interest" description="Disordered" evidence="5">
    <location>
        <begin position="370"/>
        <end position="397"/>
    </location>
</feature>
<protein>
    <submittedName>
        <fullName evidence="8">Efflux RND transporter periplasmic adaptor subunit</fullName>
    </submittedName>
</protein>
<organism evidence="8 9">
    <name type="scientific">Bowmanella denitrificans</name>
    <dbReference type="NCBI Taxonomy" id="366582"/>
    <lineage>
        <taxon>Bacteria</taxon>
        <taxon>Pseudomonadati</taxon>
        <taxon>Pseudomonadota</taxon>
        <taxon>Gammaproteobacteria</taxon>
        <taxon>Alteromonadales</taxon>
        <taxon>Alteromonadaceae</taxon>
        <taxon>Bowmanella</taxon>
    </lineage>
</organism>
<reference evidence="8 9" key="1">
    <citation type="journal article" date="2019" name="Int. J. Syst. Evol. Microbiol.">
        <title>The Global Catalogue of Microorganisms (GCM) 10K type strain sequencing project: providing services to taxonomists for standard genome sequencing and annotation.</title>
        <authorList>
            <consortium name="The Broad Institute Genomics Platform"/>
            <consortium name="The Broad Institute Genome Sequencing Center for Infectious Disease"/>
            <person name="Wu L."/>
            <person name="Ma J."/>
        </authorList>
    </citation>
    <scope>NUCLEOTIDE SEQUENCE [LARGE SCALE GENOMIC DNA]</scope>
    <source>
        <strain evidence="8 9">JCM 13378</strain>
    </source>
</reference>
<evidence type="ECO:0000256" key="5">
    <source>
        <dbReference type="SAM" id="MobiDB-lite"/>
    </source>
</evidence>
<name>A0ABN0XD35_9ALTE</name>
<dbReference type="PANTHER" id="PTHR30469:SF12">
    <property type="entry name" value="MULTIDRUG RESISTANCE PROTEIN MDTA"/>
    <property type="match status" value="1"/>
</dbReference>
<dbReference type="InterPro" id="IPR058625">
    <property type="entry name" value="MdtA-like_BSH"/>
</dbReference>
<feature type="domain" description="Multidrug resistance protein MdtA-like C-terminal permuted SH3" evidence="7">
    <location>
        <begin position="324"/>
        <end position="365"/>
    </location>
</feature>
<evidence type="ECO:0000256" key="2">
    <source>
        <dbReference type="ARBA" id="ARBA00009477"/>
    </source>
</evidence>
<feature type="domain" description="Multidrug resistance protein MdtA-like barrel-sandwich hybrid" evidence="6">
    <location>
        <begin position="70"/>
        <end position="211"/>
    </location>
</feature>
<dbReference type="Gene3D" id="2.40.50.100">
    <property type="match status" value="1"/>
</dbReference>
<feature type="coiled-coil region" evidence="4">
    <location>
        <begin position="104"/>
        <end position="131"/>
    </location>
</feature>
<comment type="caution">
    <text evidence="8">The sequence shown here is derived from an EMBL/GenBank/DDBJ whole genome shotgun (WGS) entry which is preliminary data.</text>
</comment>
<dbReference type="SUPFAM" id="SSF111369">
    <property type="entry name" value="HlyD-like secretion proteins"/>
    <property type="match status" value="1"/>
</dbReference>
<dbReference type="Gene3D" id="2.40.30.170">
    <property type="match status" value="1"/>
</dbReference>
<dbReference type="NCBIfam" id="TIGR01730">
    <property type="entry name" value="RND_mfp"/>
    <property type="match status" value="1"/>
</dbReference>
<feature type="coiled-coil region" evidence="4">
    <location>
        <begin position="157"/>
        <end position="184"/>
    </location>
</feature>
<keyword evidence="4" id="KW-0175">Coiled coil</keyword>
<evidence type="ECO:0000259" key="6">
    <source>
        <dbReference type="Pfam" id="PF25917"/>
    </source>
</evidence>
<dbReference type="Proteomes" id="UP001501757">
    <property type="component" value="Unassembled WGS sequence"/>
</dbReference>
<evidence type="ECO:0000256" key="3">
    <source>
        <dbReference type="ARBA" id="ARBA00022448"/>
    </source>
</evidence>
<dbReference type="Gene3D" id="2.40.420.20">
    <property type="match status" value="1"/>
</dbReference>
<keyword evidence="3" id="KW-0813">Transport</keyword>
<proteinExistence type="inferred from homology"/>
<evidence type="ECO:0000256" key="1">
    <source>
        <dbReference type="ARBA" id="ARBA00004196"/>
    </source>
</evidence>
<dbReference type="Gene3D" id="1.10.287.470">
    <property type="entry name" value="Helix hairpin bin"/>
    <property type="match status" value="1"/>
</dbReference>
<evidence type="ECO:0000256" key="4">
    <source>
        <dbReference type="SAM" id="Coils"/>
    </source>
</evidence>
<comment type="subcellular location">
    <subcellularLocation>
        <location evidence="1">Cell envelope</location>
    </subcellularLocation>
</comment>
<dbReference type="InterPro" id="IPR058627">
    <property type="entry name" value="MdtA-like_C"/>
</dbReference>
<dbReference type="InterPro" id="IPR006143">
    <property type="entry name" value="RND_pump_MFP"/>
</dbReference>
<gene>
    <name evidence="8" type="ORF">GCM10009092_26560</name>
</gene>
<dbReference type="Pfam" id="PF25967">
    <property type="entry name" value="RND-MFP_C"/>
    <property type="match status" value="1"/>
</dbReference>
<evidence type="ECO:0000313" key="9">
    <source>
        <dbReference type="Proteomes" id="UP001501757"/>
    </source>
</evidence>
<dbReference type="PANTHER" id="PTHR30469">
    <property type="entry name" value="MULTIDRUG RESISTANCE PROTEIN MDTA"/>
    <property type="match status" value="1"/>
</dbReference>
<evidence type="ECO:0000313" key="8">
    <source>
        <dbReference type="EMBL" id="GAA0360958.1"/>
    </source>
</evidence>
<sequence>MSSRLKKVVLPIGIILLAGVVAAIMIFSRKPPAKVAHETQAFLVEVIQVSKRDVDFQVKSQGTVIPRTQTTLSSQVSGKIVELSADFIEGGLFNKGDVLIKLEQADYLTELKSAEAQLASAKAALQEEQARGKVAAEDWKTVKNSIAPELGLRKPQLQKEKANVLAAEAQLERAQRNLERTLIRAPYDGLVKSKTVDIGQFVAVGTQLGVIYGTDVAEVRLPLSDNDLAYLALPSHQDVSEVSLTSVVAGQPLSWQAKLVRSEGVLDPQSRVIYAVAEVSDPYLRKQEQHAAALKFGRFVSATIRGNHARDLVVLPRHVLRLDGTVLVVDQELKLQIRPVNIVRADERHVYIDNGLQEGEKVTVSAVPNPVNGMPVRLNSDRGSQAEDSTAPGGDGQ</sequence>
<comment type="similarity">
    <text evidence="2">Belongs to the membrane fusion protein (MFP) (TC 8.A.1) family.</text>
</comment>
<accession>A0ABN0XD35</accession>